<dbReference type="RefSeq" id="WP_163301576.1">
    <property type="nucleotide sequence ID" value="NZ_JAAGRQ010000021.1"/>
</dbReference>
<organism evidence="1 2">
    <name type="scientific">Desulfolutivibrio sulfodismutans</name>
    <dbReference type="NCBI Taxonomy" id="63561"/>
    <lineage>
        <taxon>Bacteria</taxon>
        <taxon>Pseudomonadati</taxon>
        <taxon>Thermodesulfobacteriota</taxon>
        <taxon>Desulfovibrionia</taxon>
        <taxon>Desulfovibrionales</taxon>
        <taxon>Desulfovibrionaceae</taxon>
        <taxon>Desulfolutivibrio</taxon>
    </lineage>
</organism>
<gene>
    <name evidence="1" type="ORF">G3N56_07185</name>
</gene>
<dbReference type="Proteomes" id="UP000469724">
    <property type="component" value="Unassembled WGS sequence"/>
</dbReference>
<accession>A0A7K3NL68</accession>
<evidence type="ECO:0000313" key="1">
    <source>
        <dbReference type="EMBL" id="NDY56525.1"/>
    </source>
</evidence>
<name>A0A7K3NL68_9BACT</name>
<comment type="caution">
    <text evidence="1">The sequence shown here is derived from an EMBL/GenBank/DDBJ whole genome shotgun (WGS) entry which is preliminary data.</text>
</comment>
<proteinExistence type="predicted"/>
<dbReference type="AlphaFoldDB" id="A0A7K3NL68"/>
<keyword evidence="2" id="KW-1185">Reference proteome</keyword>
<dbReference type="EMBL" id="JAAGRQ010000021">
    <property type="protein sequence ID" value="NDY56525.1"/>
    <property type="molecule type" value="Genomic_DNA"/>
</dbReference>
<evidence type="ECO:0000313" key="2">
    <source>
        <dbReference type="Proteomes" id="UP000469724"/>
    </source>
</evidence>
<reference evidence="1 2" key="1">
    <citation type="submission" date="2020-02" db="EMBL/GenBank/DDBJ databases">
        <title>Comparative genomics of sulfur disproportionating microorganisms.</title>
        <authorList>
            <person name="Ward L.M."/>
            <person name="Bertran E."/>
            <person name="Johnston D.T."/>
        </authorList>
    </citation>
    <scope>NUCLEOTIDE SEQUENCE [LARGE SCALE GENOMIC DNA]</scope>
    <source>
        <strain evidence="1 2">DSM 3696</strain>
    </source>
</reference>
<protein>
    <submittedName>
        <fullName evidence="1">Uncharacterized protein</fullName>
    </submittedName>
</protein>
<sequence length="92" mass="10021">MRQVFSAKTQGVFAGGAPDDGIAEHSCSFGYGVRHWRREEKPPAAKGLRPLESRTILTSLFFERVAHRSGPLSAHAQAGSTRFFLGLSGYCP</sequence>